<dbReference type="RefSeq" id="WP_084071234.1">
    <property type="nucleotide sequence ID" value="NZ_FWXY01000024.1"/>
</dbReference>
<dbReference type="SUPFAM" id="SSF56349">
    <property type="entry name" value="DNA breaking-rejoining enzymes"/>
    <property type="match status" value="1"/>
</dbReference>
<gene>
    <name evidence="1" type="ORF">SAMN02746065_1241</name>
</gene>
<reference evidence="1 2" key="1">
    <citation type="submission" date="2017-04" db="EMBL/GenBank/DDBJ databases">
        <authorList>
            <person name="Afonso C.L."/>
            <person name="Miller P.J."/>
            <person name="Scott M.A."/>
            <person name="Spackman E."/>
            <person name="Goraichik I."/>
            <person name="Dimitrov K.M."/>
            <person name="Suarez D.L."/>
            <person name="Swayne D.E."/>
        </authorList>
    </citation>
    <scope>NUCLEOTIDE SEQUENCE [LARGE SCALE GENOMIC DNA]</scope>
    <source>
        <strain evidence="1 2">DSM 3385</strain>
    </source>
</reference>
<evidence type="ECO:0000313" key="2">
    <source>
        <dbReference type="Proteomes" id="UP000192418"/>
    </source>
</evidence>
<dbReference type="OrthoDB" id="5464473at2"/>
<sequence>MSDIIQFIPRNECDAAHNLKGFIDLCRNELTIFGEDLDWDAGVWDVTPWVFISGRKGRVALTWSNHDTSKQKTGALLSLPFLNFAKSYMRYQHGMKPTKIVGFRLSALRALERALLELHGDSKVERSDAEVFNRSAQLIRDKFKASTSYRIGSQLGMISHFLVENKLVAHAFIWKNPLKRSQDKNRVGKKADEDRLNKLPSEAGLSALPHVYNLATEAPDIISTSIVAVLCGASDRINEVFQLPVDCEVHEKQPDGSEAYGLRWWPSKGAAPMVKWIIGTMVDVVKDAVSKLRKETEEARRMARWYEENANRVYLPEDCLHLKGEKLITGKDVSKIIGLAQPDEGIRWARNVGVKEIKSGHHIYFNFHEFEKAIIKMLPKHFPFLNPETSLNYSGALLVVPRNVFHPRRVAYRCMFETVTTDTINNQLGAGQKHGKASVFSRLGFTEPDGSPIVITSHQFRHWLNTLAQRGGLSQLDIAKWSGRKDIRQNEVYDHVTPHEFSLTPYIMWKLFARNRVIKNA</sequence>
<dbReference type="GO" id="GO:0003677">
    <property type="term" value="F:DNA binding"/>
    <property type="evidence" value="ECO:0007669"/>
    <property type="project" value="InterPro"/>
</dbReference>
<dbReference type="Proteomes" id="UP000192418">
    <property type="component" value="Unassembled WGS sequence"/>
</dbReference>
<keyword evidence="2" id="KW-1185">Reference proteome</keyword>
<dbReference type="InterPro" id="IPR011010">
    <property type="entry name" value="DNA_brk_join_enz"/>
</dbReference>
<dbReference type="AlphaFoldDB" id="A0A1W2E3T3"/>
<name>A0A1W2E3T3_9BACT</name>
<protein>
    <submittedName>
        <fullName evidence="1">Uncharacterized protein</fullName>
    </submittedName>
</protein>
<dbReference type="EMBL" id="FWXY01000024">
    <property type="protein sequence ID" value="SMD04434.1"/>
    <property type="molecule type" value="Genomic_DNA"/>
</dbReference>
<dbReference type="STRING" id="1121400.SAMN02746065_1241"/>
<evidence type="ECO:0000313" key="1">
    <source>
        <dbReference type="EMBL" id="SMD04434.1"/>
    </source>
</evidence>
<accession>A0A1W2E3T3</accession>
<proteinExistence type="predicted"/>
<organism evidence="1 2">
    <name type="scientific">Desulfocicer vacuolatum DSM 3385</name>
    <dbReference type="NCBI Taxonomy" id="1121400"/>
    <lineage>
        <taxon>Bacteria</taxon>
        <taxon>Pseudomonadati</taxon>
        <taxon>Thermodesulfobacteriota</taxon>
        <taxon>Desulfobacteria</taxon>
        <taxon>Desulfobacterales</taxon>
        <taxon>Desulfobacteraceae</taxon>
        <taxon>Desulfocicer</taxon>
    </lineage>
</organism>